<dbReference type="InterPro" id="IPR004104">
    <property type="entry name" value="Gfo/Idh/MocA-like_OxRdtase_C"/>
</dbReference>
<reference evidence="2" key="1">
    <citation type="journal article" date="2014" name="Front. Microbiol.">
        <title>High frequency of phylogenetically diverse reductive dehalogenase-homologous genes in deep subseafloor sedimentary metagenomes.</title>
        <authorList>
            <person name="Kawai M."/>
            <person name="Futagami T."/>
            <person name="Toyoda A."/>
            <person name="Takaki Y."/>
            <person name="Nishi S."/>
            <person name="Hori S."/>
            <person name="Arai W."/>
            <person name="Tsubouchi T."/>
            <person name="Morono Y."/>
            <person name="Uchiyama I."/>
            <person name="Ito T."/>
            <person name="Fujiyama A."/>
            <person name="Inagaki F."/>
            <person name="Takami H."/>
        </authorList>
    </citation>
    <scope>NUCLEOTIDE SEQUENCE</scope>
    <source>
        <strain evidence="2">Expedition CK06-06</strain>
    </source>
</reference>
<gene>
    <name evidence="2" type="ORF">S01H1_46007</name>
</gene>
<name>X0VVG1_9ZZZZ</name>
<comment type="caution">
    <text evidence="2">The sequence shown here is derived from an EMBL/GenBank/DDBJ whole genome shotgun (WGS) entry which is preliminary data.</text>
</comment>
<dbReference type="Pfam" id="PF02894">
    <property type="entry name" value="GFO_IDH_MocA_C"/>
    <property type="match status" value="1"/>
</dbReference>
<feature type="non-terminal residue" evidence="2">
    <location>
        <position position="1"/>
    </location>
</feature>
<dbReference type="EMBL" id="BARS01029437">
    <property type="protein sequence ID" value="GAG04496.1"/>
    <property type="molecule type" value="Genomic_DNA"/>
</dbReference>
<organism evidence="2">
    <name type="scientific">marine sediment metagenome</name>
    <dbReference type="NCBI Taxonomy" id="412755"/>
    <lineage>
        <taxon>unclassified sequences</taxon>
        <taxon>metagenomes</taxon>
        <taxon>ecological metagenomes</taxon>
    </lineage>
</organism>
<accession>X0VVG1</accession>
<proteinExistence type="predicted"/>
<evidence type="ECO:0000313" key="2">
    <source>
        <dbReference type="EMBL" id="GAG04496.1"/>
    </source>
</evidence>
<dbReference type="SUPFAM" id="SSF55347">
    <property type="entry name" value="Glyceraldehyde-3-phosphate dehydrogenase-like, C-terminal domain"/>
    <property type="match status" value="1"/>
</dbReference>
<evidence type="ECO:0000259" key="1">
    <source>
        <dbReference type="Pfam" id="PF02894"/>
    </source>
</evidence>
<dbReference type="AlphaFoldDB" id="X0VVG1"/>
<sequence length="143" mass="15852">SLSRFIFGAEPRRVCGIIEFDPQFKTDRLSSGILDFGRGTSTFTCATQLAPFQRVNIFGTDGRIEIEIPINAPPNRPCKIAYQHGNESDEISFDICDQYKIQGDLFSKAILHDSEVPTPLDDAVANMKVIDALIKSAENGTWV</sequence>
<protein>
    <recommendedName>
        <fullName evidence="1">Gfo/Idh/MocA-like oxidoreductase C-terminal domain-containing protein</fullName>
    </recommendedName>
</protein>
<feature type="domain" description="Gfo/Idh/MocA-like oxidoreductase C-terminal" evidence="1">
    <location>
        <begin position="3"/>
        <end position="143"/>
    </location>
</feature>
<dbReference type="Gene3D" id="3.30.360.10">
    <property type="entry name" value="Dihydrodipicolinate Reductase, domain 2"/>
    <property type="match status" value="1"/>
</dbReference>